<keyword evidence="1" id="KW-1133">Transmembrane helix</keyword>
<accession>A0A6N8U4I2</accession>
<dbReference type="EMBL" id="WUUQ01000001">
    <property type="protein sequence ID" value="MXQ73096.1"/>
    <property type="molecule type" value="Genomic_DNA"/>
</dbReference>
<reference evidence="2 3" key="2">
    <citation type="submission" date="2020-01" db="EMBL/GenBank/DDBJ databases">
        <title>Clostridiaceae sp. nov. isolated from the gut of human by culturomics.</title>
        <authorList>
            <person name="Chang Y."/>
        </authorList>
    </citation>
    <scope>NUCLEOTIDE SEQUENCE [LARGE SCALE GENOMIC DNA]</scope>
    <source>
        <strain evidence="2 3">DONG20-135</strain>
    </source>
</reference>
<evidence type="ECO:0000256" key="1">
    <source>
        <dbReference type="SAM" id="Phobius"/>
    </source>
</evidence>
<keyword evidence="3" id="KW-1185">Reference proteome</keyword>
<keyword evidence="1" id="KW-0812">Transmembrane</keyword>
<dbReference type="Proteomes" id="UP000434036">
    <property type="component" value="Unassembled WGS sequence"/>
</dbReference>
<gene>
    <name evidence="2" type="ORF">GSF08_03990</name>
</gene>
<sequence>MEMEVCFENTWSEEDKQYFIKHYLPKNRWIDWILLIIAILFFITILFDITKMHKKFTDFMITWIVVVLLIANFLLSKTITKRLLEMKIRKHASVILKAEGLFVDGNCYPVDQAVISNQFLFFRIRRKVLMLHISEAEIADVLKMVKEVHSFSIIQTSKTFTITKFALRKGVY</sequence>
<keyword evidence="1" id="KW-0472">Membrane</keyword>
<protein>
    <submittedName>
        <fullName evidence="2">Uncharacterized protein</fullName>
    </submittedName>
</protein>
<feature type="transmembrane region" description="Helical" evidence="1">
    <location>
        <begin position="29"/>
        <end position="47"/>
    </location>
</feature>
<evidence type="ECO:0000313" key="2">
    <source>
        <dbReference type="EMBL" id="MXQ73096.1"/>
    </source>
</evidence>
<proteinExistence type="predicted"/>
<comment type="caution">
    <text evidence="2">The sequence shown here is derived from an EMBL/GenBank/DDBJ whole genome shotgun (WGS) entry which is preliminary data.</text>
</comment>
<organism evidence="2 3">
    <name type="scientific">Copranaerobaculum intestinale</name>
    <dbReference type="NCBI Taxonomy" id="2692629"/>
    <lineage>
        <taxon>Bacteria</taxon>
        <taxon>Bacillati</taxon>
        <taxon>Bacillota</taxon>
        <taxon>Erysipelotrichia</taxon>
        <taxon>Erysipelotrichales</taxon>
        <taxon>Erysipelotrichaceae</taxon>
        <taxon>Copranaerobaculum</taxon>
    </lineage>
</organism>
<dbReference type="RefSeq" id="WP_160624518.1">
    <property type="nucleotide sequence ID" value="NZ_WUUQ01000001.1"/>
</dbReference>
<evidence type="ECO:0000313" key="3">
    <source>
        <dbReference type="Proteomes" id="UP000434036"/>
    </source>
</evidence>
<feature type="transmembrane region" description="Helical" evidence="1">
    <location>
        <begin position="59"/>
        <end position="80"/>
    </location>
</feature>
<dbReference type="AlphaFoldDB" id="A0A6N8U4I2"/>
<name>A0A6N8U4I2_9FIRM</name>
<reference evidence="2 3" key="1">
    <citation type="submission" date="2019-12" db="EMBL/GenBank/DDBJ databases">
        <authorList>
            <person name="Yang R."/>
        </authorList>
    </citation>
    <scope>NUCLEOTIDE SEQUENCE [LARGE SCALE GENOMIC DNA]</scope>
    <source>
        <strain evidence="2 3">DONG20-135</strain>
    </source>
</reference>